<dbReference type="Proteomes" id="UP000249522">
    <property type="component" value="Unassembled WGS sequence"/>
</dbReference>
<organism evidence="1 2">
    <name type="scientific">Paenibacillus sambharensis</name>
    <dbReference type="NCBI Taxonomy" id="1803190"/>
    <lineage>
        <taxon>Bacteria</taxon>
        <taxon>Bacillati</taxon>
        <taxon>Bacillota</taxon>
        <taxon>Bacilli</taxon>
        <taxon>Bacillales</taxon>
        <taxon>Paenibacillaceae</taxon>
        <taxon>Paenibacillus</taxon>
    </lineage>
</organism>
<dbReference type="InterPro" id="IPR025916">
    <property type="entry name" value="YdjO"/>
</dbReference>
<protein>
    <recommendedName>
        <fullName evidence="3">Cold-shock protein</fullName>
    </recommendedName>
</protein>
<name>A0A2W1LHA9_9BACL</name>
<keyword evidence="2" id="KW-1185">Reference proteome</keyword>
<proteinExistence type="predicted"/>
<evidence type="ECO:0000313" key="2">
    <source>
        <dbReference type="Proteomes" id="UP000249522"/>
    </source>
</evidence>
<evidence type="ECO:0000313" key="1">
    <source>
        <dbReference type="EMBL" id="PZD94432.1"/>
    </source>
</evidence>
<accession>A0A2W1LHA9</accession>
<dbReference type="Pfam" id="PF14169">
    <property type="entry name" value="YdjO"/>
    <property type="match status" value="1"/>
</dbReference>
<reference evidence="1 2" key="1">
    <citation type="submission" date="2018-06" db="EMBL/GenBank/DDBJ databases">
        <title>Paenibacillus imtechensis sp. nov.</title>
        <authorList>
            <person name="Pinnaka A.K."/>
            <person name="Singh H."/>
            <person name="Kaur M."/>
        </authorList>
    </citation>
    <scope>NUCLEOTIDE SEQUENCE [LARGE SCALE GENOMIC DNA]</scope>
    <source>
        <strain evidence="1 2">SMB1</strain>
    </source>
</reference>
<dbReference type="EMBL" id="QKRB01000053">
    <property type="protein sequence ID" value="PZD94432.1"/>
    <property type="molecule type" value="Genomic_DNA"/>
</dbReference>
<comment type="caution">
    <text evidence="1">The sequence shown here is derived from an EMBL/GenBank/DDBJ whole genome shotgun (WGS) entry which is preliminary data.</text>
</comment>
<dbReference type="OrthoDB" id="1955171at2"/>
<dbReference type="AlphaFoldDB" id="A0A2W1LHA9"/>
<sequence>MLQVYWLVLPYSSRLQYATQGALNRQIRHAPHVRRFFRQCYNRGWVKLETENEKPELIPVPIWRCKNKECKSWVRDELTASANPECPICKGPMGRSMKHLPKLVKKHKAPRKKKEESLW</sequence>
<evidence type="ECO:0008006" key="3">
    <source>
        <dbReference type="Google" id="ProtNLM"/>
    </source>
</evidence>
<gene>
    <name evidence="1" type="ORF">DNH61_18710</name>
</gene>